<gene>
    <name evidence="2" type="ORF">AB6A40_010903</name>
</gene>
<keyword evidence="3" id="KW-1185">Reference proteome</keyword>
<organism evidence="2 3">
    <name type="scientific">Gnathostoma spinigerum</name>
    <dbReference type="NCBI Taxonomy" id="75299"/>
    <lineage>
        <taxon>Eukaryota</taxon>
        <taxon>Metazoa</taxon>
        <taxon>Ecdysozoa</taxon>
        <taxon>Nematoda</taxon>
        <taxon>Chromadorea</taxon>
        <taxon>Rhabditida</taxon>
        <taxon>Spirurina</taxon>
        <taxon>Gnathostomatomorpha</taxon>
        <taxon>Gnathostomatoidea</taxon>
        <taxon>Gnathostomatidae</taxon>
        <taxon>Gnathostoma</taxon>
    </lineage>
</organism>
<name>A0ABD6EW60_9BILA</name>
<dbReference type="Proteomes" id="UP001608902">
    <property type="component" value="Unassembled WGS sequence"/>
</dbReference>
<evidence type="ECO:0000256" key="1">
    <source>
        <dbReference type="SAM" id="Coils"/>
    </source>
</evidence>
<proteinExistence type="predicted"/>
<comment type="caution">
    <text evidence="2">The sequence shown here is derived from an EMBL/GenBank/DDBJ whole genome shotgun (WGS) entry which is preliminary data.</text>
</comment>
<evidence type="ECO:0000313" key="2">
    <source>
        <dbReference type="EMBL" id="MFH4984194.1"/>
    </source>
</evidence>
<protein>
    <submittedName>
        <fullName evidence="2">Uncharacterized protein</fullName>
    </submittedName>
</protein>
<sequence length="101" mass="11266">MITGISSFQSESNNELESRRRRSLISDFAIPSPFYSGSHSSSFVDLSDEAARSALACETGSPTIDENTEKRKNAITDRLETVEKEKKNIEAQLAILTRKRV</sequence>
<dbReference type="EMBL" id="JBGFUD010015788">
    <property type="protein sequence ID" value="MFH4984194.1"/>
    <property type="molecule type" value="Genomic_DNA"/>
</dbReference>
<reference evidence="2 3" key="1">
    <citation type="submission" date="2024-08" db="EMBL/GenBank/DDBJ databases">
        <title>Gnathostoma spinigerum genome.</title>
        <authorList>
            <person name="Gonzalez-Bertolin B."/>
            <person name="Monzon S."/>
            <person name="Zaballos A."/>
            <person name="Jimenez P."/>
            <person name="Dekumyoy P."/>
            <person name="Varona S."/>
            <person name="Cuesta I."/>
            <person name="Sumanam S."/>
            <person name="Adisakwattana P."/>
            <person name="Gasser R.B."/>
            <person name="Hernandez-Gonzalez A."/>
            <person name="Young N.D."/>
            <person name="Perteguer M.J."/>
        </authorList>
    </citation>
    <scope>NUCLEOTIDE SEQUENCE [LARGE SCALE GENOMIC DNA]</scope>
    <source>
        <strain evidence="2">AL3</strain>
        <tissue evidence="2">Liver</tissue>
    </source>
</reference>
<keyword evidence="1" id="KW-0175">Coiled coil</keyword>
<feature type="coiled-coil region" evidence="1">
    <location>
        <begin position="65"/>
        <end position="99"/>
    </location>
</feature>
<accession>A0ABD6EW60</accession>
<evidence type="ECO:0000313" key="3">
    <source>
        <dbReference type="Proteomes" id="UP001608902"/>
    </source>
</evidence>
<dbReference type="AlphaFoldDB" id="A0ABD6EW60"/>